<dbReference type="Gramene" id="AET2Gv20318700.30">
    <property type="protein sequence ID" value="AET2Gv20318700.30"/>
    <property type="gene ID" value="AET2Gv20318700"/>
</dbReference>
<dbReference type="EnsemblPlants" id="AET2Gv20318700.30">
    <property type="protein sequence ID" value="AET2Gv20318700.30"/>
    <property type="gene ID" value="AET2Gv20318700"/>
</dbReference>
<dbReference type="Proteomes" id="UP000015105">
    <property type="component" value="Chromosome 2D"/>
</dbReference>
<evidence type="ECO:0000313" key="3">
    <source>
        <dbReference type="Proteomes" id="UP000015105"/>
    </source>
</evidence>
<keyword evidence="3" id="KW-1185">Reference proteome</keyword>
<proteinExistence type="predicted"/>
<evidence type="ECO:0000256" key="1">
    <source>
        <dbReference type="SAM" id="Phobius"/>
    </source>
</evidence>
<feature type="transmembrane region" description="Helical" evidence="1">
    <location>
        <begin position="20"/>
        <end position="38"/>
    </location>
</feature>
<keyword evidence="1" id="KW-0812">Transmembrane</keyword>
<keyword evidence="1" id="KW-1133">Transmembrane helix</keyword>
<name>A0A453B056_AEGTS</name>
<reference evidence="3" key="2">
    <citation type="journal article" date="2017" name="Nat. Plants">
        <title>The Aegilops tauschii genome reveals multiple impacts of transposons.</title>
        <authorList>
            <person name="Zhao G."/>
            <person name="Zou C."/>
            <person name="Li K."/>
            <person name="Wang K."/>
            <person name="Li T."/>
            <person name="Gao L."/>
            <person name="Zhang X."/>
            <person name="Wang H."/>
            <person name="Yang Z."/>
            <person name="Liu X."/>
            <person name="Jiang W."/>
            <person name="Mao L."/>
            <person name="Kong X."/>
            <person name="Jiao Y."/>
            <person name="Jia J."/>
        </authorList>
    </citation>
    <scope>NUCLEOTIDE SEQUENCE [LARGE SCALE GENOMIC DNA]</scope>
    <source>
        <strain evidence="3">cv. AL8/78</strain>
    </source>
</reference>
<evidence type="ECO:0000313" key="2">
    <source>
        <dbReference type="EnsemblPlants" id="AET2Gv20318700.30"/>
    </source>
</evidence>
<protein>
    <submittedName>
        <fullName evidence="2">Uncharacterized protein</fullName>
    </submittedName>
</protein>
<accession>A0A453B056</accession>
<reference evidence="3" key="1">
    <citation type="journal article" date="2014" name="Science">
        <title>Ancient hybridizations among the ancestral genomes of bread wheat.</title>
        <authorList>
            <consortium name="International Wheat Genome Sequencing Consortium,"/>
            <person name="Marcussen T."/>
            <person name="Sandve S.R."/>
            <person name="Heier L."/>
            <person name="Spannagl M."/>
            <person name="Pfeifer M."/>
            <person name="Jakobsen K.S."/>
            <person name="Wulff B.B."/>
            <person name="Steuernagel B."/>
            <person name="Mayer K.F."/>
            <person name="Olsen O.A."/>
        </authorList>
    </citation>
    <scope>NUCLEOTIDE SEQUENCE [LARGE SCALE GENOMIC DNA]</scope>
    <source>
        <strain evidence="3">cv. AL8/78</strain>
    </source>
</reference>
<organism evidence="2 3">
    <name type="scientific">Aegilops tauschii subsp. strangulata</name>
    <name type="common">Goatgrass</name>
    <dbReference type="NCBI Taxonomy" id="200361"/>
    <lineage>
        <taxon>Eukaryota</taxon>
        <taxon>Viridiplantae</taxon>
        <taxon>Streptophyta</taxon>
        <taxon>Embryophyta</taxon>
        <taxon>Tracheophyta</taxon>
        <taxon>Spermatophyta</taxon>
        <taxon>Magnoliopsida</taxon>
        <taxon>Liliopsida</taxon>
        <taxon>Poales</taxon>
        <taxon>Poaceae</taxon>
        <taxon>BOP clade</taxon>
        <taxon>Pooideae</taxon>
        <taxon>Triticodae</taxon>
        <taxon>Triticeae</taxon>
        <taxon>Triticinae</taxon>
        <taxon>Aegilops</taxon>
    </lineage>
</organism>
<sequence length="88" mass="10068">MMYGSNPQAHDGTGYLNVNGQLHASYLLILLCFCIIFFSEKLLYLKGNRATCCILAFVRALYFIINHAMVQTPFYSAHMIFLIFCFLS</sequence>
<dbReference type="AlphaFoldDB" id="A0A453B056"/>
<reference evidence="2" key="5">
    <citation type="journal article" date="2021" name="G3 (Bethesda)">
        <title>Aegilops tauschii genome assembly Aet v5.0 features greater sequence contiguity and improved annotation.</title>
        <authorList>
            <person name="Wang L."/>
            <person name="Zhu T."/>
            <person name="Rodriguez J.C."/>
            <person name="Deal K.R."/>
            <person name="Dubcovsky J."/>
            <person name="McGuire P.E."/>
            <person name="Lux T."/>
            <person name="Spannagl M."/>
            <person name="Mayer K.F.X."/>
            <person name="Baldrich P."/>
            <person name="Meyers B.C."/>
            <person name="Huo N."/>
            <person name="Gu Y.Q."/>
            <person name="Zhou H."/>
            <person name="Devos K.M."/>
            <person name="Bennetzen J.L."/>
            <person name="Unver T."/>
            <person name="Budak H."/>
            <person name="Gulick P.J."/>
            <person name="Galiba G."/>
            <person name="Kalapos B."/>
            <person name="Nelson D.R."/>
            <person name="Li P."/>
            <person name="You F.M."/>
            <person name="Luo M.C."/>
            <person name="Dvorak J."/>
        </authorList>
    </citation>
    <scope>NUCLEOTIDE SEQUENCE [LARGE SCALE GENOMIC DNA]</scope>
    <source>
        <strain evidence="2">cv. AL8/78</strain>
    </source>
</reference>
<keyword evidence="1" id="KW-0472">Membrane</keyword>
<reference evidence="2" key="4">
    <citation type="submission" date="2019-03" db="UniProtKB">
        <authorList>
            <consortium name="EnsemblPlants"/>
        </authorList>
    </citation>
    <scope>IDENTIFICATION</scope>
</reference>
<reference evidence="2" key="3">
    <citation type="journal article" date="2017" name="Nature">
        <title>Genome sequence of the progenitor of the wheat D genome Aegilops tauschii.</title>
        <authorList>
            <person name="Luo M.C."/>
            <person name="Gu Y.Q."/>
            <person name="Puiu D."/>
            <person name="Wang H."/>
            <person name="Twardziok S.O."/>
            <person name="Deal K.R."/>
            <person name="Huo N."/>
            <person name="Zhu T."/>
            <person name="Wang L."/>
            <person name="Wang Y."/>
            <person name="McGuire P.E."/>
            <person name="Liu S."/>
            <person name="Long H."/>
            <person name="Ramasamy R.K."/>
            <person name="Rodriguez J.C."/>
            <person name="Van S.L."/>
            <person name="Yuan L."/>
            <person name="Wang Z."/>
            <person name="Xia Z."/>
            <person name="Xiao L."/>
            <person name="Anderson O.D."/>
            <person name="Ouyang S."/>
            <person name="Liang Y."/>
            <person name="Zimin A.V."/>
            <person name="Pertea G."/>
            <person name="Qi P."/>
            <person name="Bennetzen J.L."/>
            <person name="Dai X."/>
            <person name="Dawson M.W."/>
            <person name="Muller H.G."/>
            <person name="Kugler K."/>
            <person name="Rivarola-Duarte L."/>
            <person name="Spannagl M."/>
            <person name="Mayer K.F.X."/>
            <person name="Lu F.H."/>
            <person name="Bevan M.W."/>
            <person name="Leroy P."/>
            <person name="Li P."/>
            <person name="You F.M."/>
            <person name="Sun Q."/>
            <person name="Liu Z."/>
            <person name="Lyons E."/>
            <person name="Wicker T."/>
            <person name="Salzberg S.L."/>
            <person name="Devos K.M."/>
            <person name="Dvorak J."/>
        </authorList>
    </citation>
    <scope>NUCLEOTIDE SEQUENCE [LARGE SCALE GENOMIC DNA]</scope>
    <source>
        <strain evidence="2">cv. AL8/78</strain>
    </source>
</reference>